<name>A0AAV9UUM8_9PEZI</name>
<protein>
    <recommendedName>
        <fullName evidence="1">HNH nuclease domain-containing protein</fullName>
    </recommendedName>
</protein>
<organism evidence="2 3">
    <name type="scientific">Orbilia brochopaga</name>
    <dbReference type="NCBI Taxonomy" id="3140254"/>
    <lineage>
        <taxon>Eukaryota</taxon>
        <taxon>Fungi</taxon>
        <taxon>Dikarya</taxon>
        <taxon>Ascomycota</taxon>
        <taxon>Pezizomycotina</taxon>
        <taxon>Orbiliomycetes</taxon>
        <taxon>Orbiliales</taxon>
        <taxon>Orbiliaceae</taxon>
        <taxon>Orbilia</taxon>
    </lineage>
</organism>
<dbReference type="Pfam" id="PF13391">
    <property type="entry name" value="HNH_2"/>
    <property type="match status" value="1"/>
</dbReference>
<dbReference type="EMBL" id="JAVHNQ010000005">
    <property type="protein sequence ID" value="KAK6347170.1"/>
    <property type="molecule type" value="Genomic_DNA"/>
</dbReference>
<accession>A0AAV9UUM8</accession>
<gene>
    <name evidence="2" type="ORF">TWF696_007247</name>
</gene>
<reference evidence="2 3" key="1">
    <citation type="submission" date="2019-10" db="EMBL/GenBank/DDBJ databases">
        <authorList>
            <person name="Palmer J.M."/>
        </authorList>
    </citation>
    <scope>NUCLEOTIDE SEQUENCE [LARGE SCALE GENOMIC DNA]</scope>
    <source>
        <strain evidence="2 3">TWF696</strain>
    </source>
</reference>
<evidence type="ECO:0000313" key="3">
    <source>
        <dbReference type="Proteomes" id="UP001375240"/>
    </source>
</evidence>
<dbReference type="AlphaFoldDB" id="A0AAV9UUM8"/>
<proteinExistence type="predicted"/>
<evidence type="ECO:0000259" key="1">
    <source>
        <dbReference type="Pfam" id="PF13391"/>
    </source>
</evidence>
<dbReference type="Proteomes" id="UP001375240">
    <property type="component" value="Unassembled WGS sequence"/>
</dbReference>
<feature type="domain" description="HNH nuclease" evidence="1">
    <location>
        <begin position="222"/>
        <end position="314"/>
    </location>
</feature>
<sequence length="422" mass="46568">MASFTFQILSCRTQAHHDGGITLAFNISGAATHEAGPLWGTMNAVQKSEVLLHAEEWLQAWGTFYTPPQPLVHEPRQSGIEATLQARMLSQRHRSFFNAYRFLDLLFHEIPGDGKLNLAVEILLTALHNDNNTRMEVKDAEGILSASRPLTIDDAIMANLVNLALELKDCLVAPFRRLHKDTPSVSSVHSDPSGFTPAINQSTHDRLSILREKVLTRDNDRCVVSGAGDESLVDYLNDEELSLFQSFATLECCHVFPHALNGEAASSEAKVQIWSLLDFISPGVSHELQGVEIDSPKNAITLRQELHTLFGQLKLWFTEKEVLEDGVVYKLETGNRLRVSPGFWPKDDLVILRTRDGIDAPSRRLLEIHRALAVAASLSGAGTDIDKLLRDEADLAVLAQDGSTADTLGSLLNIAISKRPCE</sequence>
<keyword evidence="3" id="KW-1185">Reference proteome</keyword>
<comment type="caution">
    <text evidence="2">The sequence shown here is derived from an EMBL/GenBank/DDBJ whole genome shotgun (WGS) entry which is preliminary data.</text>
</comment>
<evidence type="ECO:0000313" key="2">
    <source>
        <dbReference type="EMBL" id="KAK6347170.1"/>
    </source>
</evidence>
<dbReference type="InterPro" id="IPR003615">
    <property type="entry name" value="HNH_nuc"/>
</dbReference>